<proteinExistence type="predicted"/>
<name>A0ABW2HGY4_9ACTN</name>
<dbReference type="EMBL" id="JBHTBJ010000001">
    <property type="protein sequence ID" value="MFC7272487.1"/>
    <property type="molecule type" value="Genomic_DNA"/>
</dbReference>
<keyword evidence="1" id="KW-0812">Transmembrane</keyword>
<dbReference type="Proteomes" id="UP001596548">
    <property type="component" value="Unassembled WGS sequence"/>
</dbReference>
<organism evidence="2 3">
    <name type="scientific">Paractinoplanes rhizophilus</name>
    <dbReference type="NCBI Taxonomy" id="1416877"/>
    <lineage>
        <taxon>Bacteria</taxon>
        <taxon>Bacillati</taxon>
        <taxon>Actinomycetota</taxon>
        <taxon>Actinomycetes</taxon>
        <taxon>Micromonosporales</taxon>
        <taxon>Micromonosporaceae</taxon>
        <taxon>Paractinoplanes</taxon>
    </lineage>
</organism>
<evidence type="ECO:0000256" key="1">
    <source>
        <dbReference type="SAM" id="Phobius"/>
    </source>
</evidence>
<gene>
    <name evidence="2" type="ORF">ACFQS1_00720</name>
</gene>
<sequence>MTGGRRDDSSRRMMTRRPARGVLRQSAVVLALTYAGHTWGLGRWWAALPVVRKNRWLI</sequence>
<comment type="caution">
    <text evidence="2">The sequence shown here is derived from an EMBL/GenBank/DDBJ whole genome shotgun (WGS) entry which is preliminary data.</text>
</comment>
<evidence type="ECO:0000313" key="3">
    <source>
        <dbReference type="Proteomes" id="UP001596548"/>
    </source>
</evidence>
<protein>
    <submittedName>
        <fullName evidence="2">Uncharacterized protein</fullName>
    </submittedName>
</protein>
<feature type="transmembrane region" description="Helical" evidence="1">
    <location>
        <begin position="21"/>
        <end position="40"/>
    </location>
</feature>
<evidence type="ECO:0000313" key="2">
    <source>
        <dbReference type="EMBL" id="MFC7272487.1"/>
    </source>
</evidence>
<keyword evidence="1" id="KW-0472">Membrane</keyword>
<accession>A0ABW2HGY4</accession>
<keyword evidence="1" id="KW-1133">Transmembrane helix</keyword>
<reference evidence="3" key="1">
    <citation type="journal article" date="2019" name="Int. J. Syst. Evol. Microbiol.">
        <title>The Global Catalogue of Microorganisms (GCM) 10K type strain sequencing project: providing services to taxonomists for standard genome sequencing and annotation.</title>
        <authorList>
            <consortium name="The Broad Institute Genomics Platform"/>
            <consortium name="The Broad Institute Genome Sequencing Center for Infectious Disease"/>
            <person name="Wu L."/>
            <person name="Ma J."/>
        </authorList>
    </citation>
    <scope>NUCLEOTIDE SEQUENCE [LARGE SCALE GENOMIC DNA]</scope>
    <source>
        <strain evidence="3">XZYJT-10</strain>
    </source>
</reference>
<keyword evidence="3" id="KW-1185">Reference proteome</keyword>
<dbReference type="RefSeq" id="WP_378963872.1">
    <property type="nucleotide sequence ID" value="NZ_JBHTBJ010000001.1"/>
</dbReference>